<keyword evidence="2" id="KW-1133">Transmembrane helix</keyword>
<keyword evidence="2" id="KW-0812">Transmembrane</keyword>
<dbReference type="EMBL" id="JBITDC010000003">
    <property type="protein sequence ID" value="MFI5675137.1"/>
    <property type="molecule type" value="Genomic_DNA"/>
</dbReference>
<evidence type="ECO:0000256" key="1">
    <source>
        <dbReference type="SAM" id="MobiDB-lite"/>
    </source>
</evidence>
<feature type="transmembrane region" description="Helical" evidence="2">
    <location>
        <begin position="83"/>
        <end position="102"/>
    </location>
</feature>
<feature type="transmembrane region" description="Helical" evidence="2">
    <location>
        <begin position="21"/>
        <end position="42"/>
    </location>
</feature>
<dbReference type="Proteomes" id="UP001612415">
    <property type="component" value="Unassembled WGS sequence"/>
</dbReference>
<evidence type="ECO:0008006" key="5">
    <source>
        <dbReference type="Google" id="ProtNLM"/>
    </source>
</evidence>
<name>A0ABW7XZN3_STRCE</name>
<sequence>MTSSLIRGRPRRAAAHISARVWLAVLGGAIGVLWLLLPWMTINTDAPVAQRTASSAPATRAAGSGTSTSAAVSEEDDASAADLVLPLVAVVAAVALAGYGYLRRTRRARSRTTPGGSPTAPPAPLAPPTDLDEPSRALLAEADDWVRTSREELGFAEARFGPEAVAPFARAVRDAESELSAAFRIRGQYEAGVPADEASRRHVRAGIVGRCQEAGRRLDAEAPAFDQLRALEGESGEALTVAETRFRDLAARTATTQATLTDLAQRYPPSATAPVTGYVEQAKDRLVFATTHLNRARQSADWSASERTAHHLRAAEAAVSQATVLLTAVDRLAAELRTATALLPAALTGAEAELAGVRGRTADDKDTPPGELQARVRRADLVLAAVRDDMTGGPYDPLDALRRIVAATKPLALGRAGVLSAAGLLVARSAVALADGFIETHRSAVGAEARLRLMEAGRSLTADPPDHLAADTLARESRELAELDVRLHGNPLAGAAEHASGVAGAVLGGILPTGAPDNGPPPSFGGPHTRARRSIPGR</sequence>
<dbReference type="RefSeq" id="WP_398655972.1">
    <property type="nucleotide sequence ID" value="NZ_JBITDC010000003.1"/>
</dbReference>
<keyword evidence="2" id="KW-0472">Membrane</keyword>
<evidence type="ECO:0000313" key="4">
    <source>
        <dbReference type="Proteomes" id="UP001612415"/>
    </source>
</evidence>
<comment type="caution">
    <text evidence="3">The sequence shown here is derived from an EMBL/GenBank/DDBJ whole genome shotgun (WGS) entry which is preliminary data.</text>
</comment>
<keyword evidence="4" id="KW-1185">Reference proteome</keyword>
<protein>
    <recommendedName>
        <fullName evidence="5">TPM domain-containing protein</fullName>
    </recommendedName>
</protein>
<evidence type="ECO:0000256" key="2">
    <source>
        <dbReference type="SAM" id="Phobius"/>
    </source>
</evidence>
<reference evidence="3 4" key="1">
    <citation type="submission" date="2024-10" db="EMBL/GenBank/DDBJ databases">
        <title>The Natural Products Discovery Center: Release of the First 8490 Sequenced Strains for Exploring Actinobacteria Biosynthetic Diversity.</title>
        <authorList>
            <person name="Kalkreuter E."/>
            <person name="Kautsar S.A."/>
            <person name="Yang D."/>
            <person name="Bader C.D."/>
            <person name="Teijaro C.N."/>
            <person name="Fluegel L."/>
            <person name="Davis C.M."/>
            <person name="Simpson J.R."/>
            <person name="Lauterbach L."/>
            <person name="Steele A.D."/>
            <person name="Gui C."/>
            <person name="Meng S."/>
            <person name="Li G."/>
            <person name="Viehrig K."/>
            <person name="Ye F."/>
            <person name="Su P."/>
            <person name="Kiefer A.F."/>
            <person name="Nichols A."/>
            <person name="Cepeda A.J."/>
            <person name="Yan W."/>
            <person name="Fan B."/>
            <person name="Jiang Y."/>
            <person name="Adhikari A."/>
            <person name="Zheng C.-J."/>
            <person name="Schuster L."/>
            <person name="Cowan T.M."/>
            <person name="Smanski M.J."/>
            <person name="Chevrette M.G."/>
            <person name="De Carvalho L.P.S."/>
            <person name="Shen B."/>
        </authorList>
    </citation>
    <scope>NUCLEOTIDE SEQUENCE [LARGE SCALE GENOMIC DNA]</scope>
    <source>
        <strain evidence="3 4">NPDC051599</strain>
    </source>
</reference>
<feature type="region of interest" description="Disordered" evidence="1">
    <location>
        <begin position="107"/>
        <end position="132"/>
    </location>
</feature>
<proteinExistence type="predicted"/>
<feature type="compositionally biased region" description="Basic residues" evidence="1">
    <location>
        <begin position="529"/>
        <end position="538"/>
    </location>
</feature>
<accession>A0ABW7XZN3</accession>
<gene>
    <name evidence="3" type="ORF">ACIA8P_10770</name>
</gene>
<evidence type="ECO:0000313" key="3">
    <source>
        <dbReference type="EMBL" id="MFI5675137.1"/>
    </source>
</evidence>
<organism evidence="3 4">
    <name type="scientific">Streptomyces cellulosae</name>
    <dbReference type="NCBI Taxonomy" id="1968"/>
    <lineage>
        <taxon>Bacteria</taxon>
        <taxon>Bacillati</taxon>
        <taxon>Actinomycetota</taxon>
        <taxon>Actinomycetes</taxon>
        <taxon>Kitasatosporales</taxon>
        <taxon>Streptomycetaceae</taxon>
        <taxon>Streptomyces</taxon>
    </lineage>
</organism>
<feature type="region of interest" description="Disordered" evidence="1">
    <location>
        <begin position="511"/>
        <end position="538"/>
    </location>
</feature>